<sequence>MSYERSIVYDGLSDTEYERLAENVRTAIWEELAPLESRIEDEEQIPYDIVLPVLRECGAFGLLVPREYGGSGLSIRQYLPIIAEFAKIQGGIRVVVHVHNSFAHALSEVGDDTQRKAILPGAATGAKSVAFALTEPEHGTGADLGTTARPSGSGFVLTGQKWLITNSDLASHFFVFAKTGPEEVSAFLVERDAPGLSIEPLPETMGCKGGEHGLVTLDEVTVDSSALVGKPGEGQQHLERALEISRVFIAASSLGTSERALELSLAHAQSRVTFGKAIGQRQAIQRYLAEMATDVYALRGMLADSAAKWDAGTRIPAESSMVKQFGLEAVGRVTDRALLVHGGIGYTRKHPVERLYRDARLNWLEEGTPTIQYMVAARELLSGFRFSDGFGAIGWPGRDERVQGYAGR</sequence>
<evidence type="ECO:0000313" key="10">
    <source>
        <dbReference type="EMBL" id="QPP10985.1"/>
    </source>
</evidence>
<dbReference type="Proteomes" id="UP000595046">
    <property type="component" value="Chromosome"/>
</dbReference>
<evidence type="ECO:0000256" key="5">
    <source>
        <dbReference type="ARBA" id="ARBA00023002"/>
    </source>
</evidence>
<evidence type="ECO:0000256" key="2">
    <source>
        <dbReference type="ARBA" id="ARBA00009347"/>
    </source>
</evidence>
<dbReference type="EMBL" id="CP048882">
    <property type="protein sequence ID" value="QPP10985.1"/>
    <property type="molecule type" value="Genomic_DNA"/>
</dbReference>
<evidence type="ECO:0000256" key="4">
    <source>
        <dbReference type="ARBA" id="ARBA00022827"/>
    </source>
</evidence>
<evidence type="ECO:0000313" key="11">
    <source>
        <dbReference type="Proteomes" id="UP000595046"/>
    </source>
</evidence>
<dbReference type="GO" id="GO:0003995">
    <property type="term" value="F:acyl-CoA dehydrogenase activity"/>
    <property type="evidence" value="ECO:0007669"/>
    <property type="project" value="TreeGrafter"/>
</dbReference>
<feature type="domain" description="Acyl-CoA oxidase/dehydrogenase middle" evidence="8">
    <location>
        <begin position="130"/>
        <end position="220"/>
    </location>
</feature>
<dbReference type="SUPFAM" id="SSF56645">
    <property type="entry name" value="Acyl-CoA dehydrogenase NM domain-like"/>
    <property type="match status" value="1"/>
</dbReference>
<dbReference type="Gene3D" id="1.10.540.10">
    <property type="entry name" value="Acyl-CoA dehydrogenase/oxidase, N-terminal domain"/>
    <property type="match status" value="1"/>
</dbReference>
<dbReference type="Pfam" id="PF02771">
    <property type="entry name" value="Acyl-CoA_dh_N"/>
    <property type="match status" value="1"/>
</dbReference>
<comment type="cofactor">
    <cofactor evidence="1 6">
        <name>FAD</name>
        <dbReference type="ChEBI" id="CHEBI:57692"/>
    </cofactor>
</comment>
<reference evidence="11" key="1">
    <citation type="submission" date="2020-02" db="EMBL/GenBank/DDBJ databases">
        <title>Streptomyces sp. ASO4wet.</title>
        <authorList>
            <person name="Risdian C."/>
            <person name="Landwehr W."/>
            <person name="Schupp P."/>
            <person name="Wink J."/>
        </authorList>
    </citation>
    <scope>NUCLEOTIDE SEQUENCE [LARGE SCALE GENOMIC DNA]</scope>
    <source>
        <strain evidence="11">ASO4wet</strain>
    </source>
</reference>
<evidence type="ECO:0000256" key="6">
    <source>
        <dbReference type="RuleBase" id="RU362125"/>
    </source>
</evidence>
<dbReference type="AlphaFoldDB" id="A0A7T1TDM5"/>
<dbReference type="FunFam" id="1.20.140.10:FF:000001">
    <property type="entry name" value="Acyl-CoA dehydrogenase"/>
    <property type="match status" value="1"/>
</dbReference>
<dbReference type="Gene3D" id="2.40.110.10">
    <property type="entry name" value="Butyryl-CoA Dehydrogenase, subunit A, domain 2"/>
    <property type="match status" value="1"/>
</dbReference>
<dbReference type="GO" id="GO:0050660">
    <property type="term" value="F:flavin adenine dinucleotide binding"/>
    <property type="evidence" value="ECO:0007669"/>
    <property type="project" value="InterPro"/>
</dbReference>
<dbReference type="SUPFAM" id="SSF47203">
    <property type="entry name" value="Acyl-CoA dehydrogenase C-terminal domain-like"/>
    <property type="match status" value="1"/>
</dbReference>
<evidence type="ECO:0000256" key="3">
    <source>
        <dbReference type="ARBA" id="ARBA00022630"/>
    </source>
</evidence>
<evidence type="ECO:0000256" key="1">
    <source>
        <dbReference type="ARBA" id="ARBA00001974"/>
    </source>
</evidence>
<keyword evidence="11" id="KW-1185">Reference proteome</keyword>
<dbReference type="InterPro" id="IPR046373">
    <property type="entry name" value="Acyl-CoA_Oxase/DH_mid-dom_sf"/>
</dbReference>
<dbReference type="InterPro" id="IPR037069">
    <property type="entry name" value="AcylCoA_DH/ox_N_sf"/>
</dbReference>
<comment type="similarity">
    <text evidence="2 6">Belongs to the acyl-CoA dehydrogenase family.</text>
</comment>
<dbReference type="InterPro" id="IPR009100">
    <property type="entry name" value="AcylCoA_DH/oxidase_NM_dom_sf"/>
</dbReference>
<keyword evidence="4 6" id="KW-0274">FAD</keyword>
<feature type="domain" description="Acyl-CoA dehydrogenase/oxidase C-terminal" evidence="7">
    <location>
        <begin position="233"/>
        <end position="380"/>
    </location>
</feature>
<evidence type="ECO:0000259" key="9">
    <source>
        <dbReference type="Pfam" id="PF02771"/>
    </source>
</evidence>
<dbReference type="Gene3D" id="1.20.140.10">
    <property type="entry name" value="Butyryl-CoA Dehydrogenase, subunit A, domain 3"/>
    <property type="match status" value="1"/>
</dbReference>
<keyword evidence="3 6" id="KW-0285">Flavoprotein</keyword>
<protein>
    <submittedName>
        <fullName evidence="10">Acyl-CoA/acyl-ACP dehydrogenase</fullName>
    </submittedName>
</protein>
<proteinExistence type="inferred from homology"/>
<dbReference type="PANTHER" id="PTHR43884">
    <property type="entry name" value="ACYL-COA DEHYDROGENASE"/>
    <property type="match status" value="1"/>
</dbReference>
<dbReference type="Pfam" id="PF02770">
    <property type="entry name" value="Acyl-CoA_dh_M"/>
    <property type="match status" value="1"/>
</dbReference>
<gene>
    <name evidence="10" type="ORF">G4Z16_25410</name>
</gene>
<dbReference type="PIRSF" id="PIRSF016578">
    <property type="entry name" value="HsaA"/>
    <property type="match status" value="1"/>
</dbReference>
<feature type="domain" description="Acyl-CoA dehydrogenase/oxidase N-terminal" evidence="9">
    <location>
        <begin position="16"/>
        <end position="125"/>
    </location>
</feature>
<organism evidence="10 11">
    <name type="scientific">Streptomyces bathyalis</name>
    <dbReference type="NCBI Taxonomy" id="2710756"/>
    <lineage>
        <taxon>Bacteria</taxon>
        <taxon>Bacillati</taxon>
        <taxon>Actinomycetota</taxon>
        <taxon>Actinomycetes</taxon>
        <taxon>Kitasatosporales</taxon>
        <taxon>Streptomycetaceae</taxon>
        <taxon>Streptomyces</taxon>
    </lineage>
</organism>
<dbReference type="InterPro" id="IPR006091">
    <property type="entry name" value="Acyl-CoA_Oxase/DH_mid-dom"/>
</dbReference>
<dbReference type="InterPro" id="IPR036250">
    <property type="entry name" value="AcylCo_DH-like_C"/>
</dbReference>
<name>A0A7T1TDM5_9ACTN</name>
<keyword evidence="5 6" id="KW-0560">Oxidoreductase</keyword>
<dbReference type="InterPro" id="IPR009075">
    <property type="entry name" value="AcylCo_DH/oxidase_C"/>
</dbReference>
<dbReference type="KEGG" id="sbat:G4Z16_25410"/>
<dbReference type="PANTHER" id="PTHR43884:SF40">
    <property type="entry name" value="ACYL-COA DEHYDROGENASE"/>
    <property type="match status" value="1"/>
</dbReference>
<accession>A0A7T1TDM5</accession>
<evidence type="ECO:0000259" key="8">
    <source>
        <dbReference type="Pfam" id="PF02770"/>
    </source>
</evidence>
<evidence type="ECO:0000259" key="7">
    <source>
        <dbReference type="Pfam" id="PF00441"/>
    </source>
</evidence>
<dbReference type="Pfam" id="PF00441">
    <property type="entry name" value="Acyl-CoA_dh_1"/>
    <property type="match status" value="1"/>
</dbReference>
<dbReference type="InterPro" id="IPR013786">
    <property type="entry name" value="AcylCoA_DH/ox_N"/>
</dbReference>